<evidence type="ECO:0000313" key="16">
    <source>
        <dbReference type="Proteomes" id="UP000013941"/>
    </source>
</evidence>
<dbReference type="EMBL" id="CP002548">
    <property type="protein sequence ID" value="AGL90394.1"/>
    <property type="molecule type" value="Genomic_DNA"/>
</dbReference>
<dbReference type="InterPro" id="IPR037034">
    <property type="entry name" value="RNA_pol_Rpb2_2_sf"/>
</dbReference>
<evidence type="ECO:0000259" key="12">
    <source>
        <dbReference type="Pfam" id="PF04563"/>
    </source>
</evidence>
<dbReference type="CDD" id="cd00653">
    <property type="entry name" value="RNA_pol_B_RPB2"/>
    <property type="match status" value="1"/>
</dbReference>
<organism evidence="15 16">
    <name type="scientific">Strawberry lethal yellows phytoplasma (CPA) str. NZSb11</name>
    <dbReference type="NCBI Taxonomy" id="980422"/>
    <lineage>
        <taxon>Bacteria</taxon>
        <taxon>Bacillati</taxon>
        <taxon>Mycoplasmatota</taxon>
        <taxon>Mollicutes</taxon>
        <taxon>Acholeplasmatales</taxon>
        <taxon>Acholeplasmataceae</taxon>
        <taxon>Candidatus Phytoplasma</taxon>
        <taxon>16SrXII (Stolbur group)</taxon>
    </lineage>
</organism>
<dbReference type="PROSITE" id="PS01166">
    <property type="entry name" value="RNA_POL_BETA"/>
    <property type="match status" value="1"/>
</dbReference>
<reference evidence="15 16" key="1">
    <citation type="journal article" date="2013" name="BMC Genomics">
        <title>Comparison of the complete genome sequence of two closely related isolates of 'Candidatus Phytoplasma australiense' reveals genome plasticity.</title>
        <authorList>
            <person name="Andersen M.T."/>
            <person name="Liefting L.W."/>
            <person name="Havukkala I."/>
            <person name="Beever R.E."/>
        </authorList>
    </citation>
    <scope>NUCLEOTIDE SEQUENCE [LARGE SCALE GENOMIC DNA]</scope>
    <source>
        <strain evidence="15 16">NZSb11</strain>
    </source>
</reference>
<keyword evidence="2 6" id="KW-0808">Transferase</keyword>
<evidence type="ECO:0000256" key="6">
    <source>
        <dbReference type="HAMAP-Rule" id="MF_01321"/>
    </source>
</evidence>
<dbReference type="GO" id="GO:0032549">
    <property type="term" value="F:ribonucleoside binding"/>
    <property type="evidence" value="ECO:0007669"/>
    <property type="project" value="InterPro"/>
</dbReference>
<evidence type="ECO:0000256" key="1">
    <source>
        <dbReference type="ARBA" id="ARBA00022478"/>
    </source>
</evidence>
<dbReference type="RefSeq" id="WP_015637953.1">
    <property type="nucleotide sequence ID" value="NC_021236.1"/>
</dbReference>
<keyword evidence="1 6" id="KW-0240">DNA-directed RNA polymerase</keyword>
<dbReference type="Pfam" id="PF04565">
    <property type="entry name" value="RNA_pol_Rpb2_3"/>
    <property type="match status" value="1"/>
</dbReference>
<dbReference type="Gene3D" id="3.90.1110.10">
    <property type="entry name" value="RNA polymerase Rpb2, domain 2"/>
    <property type="match status" value="2"/>
</dbReference>
<dbReference type="KEGG" id="nzs:SLY_0474"/>
<evidence type="ECO:0000256" key="2">
    <source>
        <dbReference type="ARBA" id="ARBA00022679"/>
    </source>
</evidence>
<dbReference type="InterPro" id="IPR007645">
    <property type="entry name" value="RNA_pol_Rpb2_3"/>
</dbReference>
<dbReference type="HOGENOM" id="CLU_000524_4_1_14"/>
<dbReference type="PATRIC" id="fig|980422.3.peg.441"/>
<dbReference type="Gene3D" id="2.30.150.10">
    <property type="entry name" value="DNA-directed RNA polymerase, beta subunit, external 1 domain"/>
    <property type="match status" value="1"/>
</dbReference>
<feature type="domain" description="RNA polymerase Rpb2" evidence="10">
    <location>
        <begin position="1144"/>
        <end position="1218"/>
    </location>
</feature>
<feature type="domain" description="DNA-directed RNA polymerase beta subunit external 1" evidence="14">
    <location>
        <begin position="630"/>
        <end position="693"/>
    </location>
</feature>
<dbReference type="GO" id="GO:0000428">
    <property type="term" value="C:DNA-directed RNA polymerase complex"/>
    <property type="evidence" value="ECO:0007669"/>
    <property type="project" value="UniProtKB-KW"/>
</dbReference>
<dbReference type="InterPro" id="IPR015712">
    <property type="entry name" value="DNA-dir_RNA_pol_su2"/>
</dbReference>
<dbReference type="HAMAP" id="MF_01321">
    <property type="entry name" value="RNApol_bact_RpoB"/>
    <property type="match status" value="1"/>
</dbReference>
<gene>
    <name evidence="6 15" type="primary">rpoB</name>
    <name evidence="15" type="ORF">SLY_0474</name>
</gene>
<feature type="domain" description="RNA polymerase Rpb2" evidence="11">
    <location>
        <begin position="381"/>
        <end position="487"/>
    </location>
</feature>
<feature type="domain" description="DNA-directed RNA polymerase subunit 2 hybrid-binding" evidence="9">
    <location>
        <begin position="754"/>
        <end position="1141"/>
    </location>
</feature>
<keyword evidence="4 6" id="KW-0804">Transcription</keyword>
<evidence type="ECO:0000256" key="5">
    <source>
        <dbReference type="ARBA" id="ARBA00048552"/>
    </source>
</evidence>
<dbReference type="PANTHER" id="PTHR20856">
    <property type="entry name" value="DNA-DIRECTED RNA POLYMERASE I SUBUNIT 2"/>
    <property type="match status" value="1"/>
</dbReference>
<dbReference type="InterPro" id="IPR007644">
    <property type="entry name" value="RNA_pol_bsu_protrusion"/>
</dbReference>
<comment type="subunit">
    <text evidence="6 8">The RNAP catalytic core consists of 2 alpha, 1 beta, 1 beta' and 1 omega subunit. When a sigma factor is associated with the core the holoenzyme is formed, which can initiate transcription.</text>
</comment>
<dbReference type="Gene3D" id="3.90.1100.10">
    <property type="match status" value="2"/>
</dbReference>
<dbReference type="AlphaFoldDB" id="R4S0S7"/>
<evidence type="ECO:0000259" key="14">
    <source>
        <dbReference type="Pfam" id="PF10385"/>
    </source>
</evidence>
<dbReference type="Gene3D" id="3.90.1800.10">
    <property type="entry name" value="RNA polymerase alpha subunit dimerisation domain"/>
    <property type="match status" value="1"/>
</dbReference>
<evidence type="ECO:0000259" key="10">
    <source>
        <dbReference type="Pfam" id="PF04560"/>
    </source>
</evidence>
<protein>
    <recommendedName>
        <fullName evidence="6 8">DNA-directed RNA polymerase subunit beta</fullName>
        <shortName evidence="6">RNAP subunit beta</shortName>
        <ecNumber evidence="6 8">2.7.7.6</ecNumber>
    </recommendedName>
    <alternativeName>
        <fullName evidence="6">RNA polymerase subunit beta</fullName>
    </alternativeName>
    <alternativeName>
        <fullName evidence="6">Transcriptase subunit beta</fullName>
    </alternativeName>
</protein>
<dbReference type="Pfam" id="PF04560">
    <property type="entry name" value="RNA_pol_Rpb2_7"/>
    <property type="match status" value="1"/>
</dbReference>
<dbReference type="InterPro" id="IPR007120">
    <property type="entry name" value="DNA-dir_RNAP_su2_dom"/>
</dbReference>
<dbReference type="InterPro" id="IPR014724">
    <property type="entry name" value="RNA_pol_RPB2_OB-fold"/>
</dbReference>
<dbReference type="InterPro" id="IPR007642">
    <property type="entry name" value="RNA_pol_Rpb2_2"/>
</dbReference>
<dbReference type="GO" id="GO:0003899">
    <property type="term" value="F:DNA-directed RNA polymerase activity"/>
    <property type="evidence" value="ECO:0007669"/>
    <property type="project" value="UniProtKB-UniRule"/>
</dbReference>
<comment type="function">
    <text evidence="6 8">DNA-dependent RNA polymerase catalyzes the transcription of DNA into RNA using the four ribonucleoside triphosphates as substrates.</text>
</comment>
<evidence type="ECO:0000256" key="7">
    <source>
        <dbReference type="RuleBase" id="RU000434"/>
    </source>
</evidence>
<dbReference type="Pfam" id="PF04561">
    <property type="entry name" value="RNA_pol_Rpb2_2"/>
    <property type="match status" value="2"/>
</dbReference>
<proteinExistence type="inferred from homology"/>
<dbReference type="InterPro" id="IPR019462">
    <property type="entry name" value="DNA-dir_RNA_pol_bsu_external_1"/>
</dbReference>
<dbReference type="InterPro" id="IPR037033">
    <property type="entry name" value="DNA-dir_RNAP_su2_hyb_sf"/>
</dbReference>
<evidence type="ECO:0000256" key="4">
    <source>
        <dbReference type="ARBA" id="ARBA00023163"/>
    </source>
</evidence>
<dbReference type="Pfam" id="PF04563">
    <property type="entry name" value="RNA_pol_Rpb2_1"/>
    <property type="match status" value="1"/>
</dbReference>
<evidence type="ECO:0000259" key="13">
    <source>
        <dbReference type="Pfam" id="PF04565"/>
    </source>
</evidence>
<evidence type="ECO:0000256" key="8">
    <source>
        <dbReference type="RuleBase" id="RU363031"/>
    </source>
</evidence>
<dbReference type="OrthoDB" id="9803954at2"/>
<dbReference type="EC" id="2.7.7.6" evidence="6 8"/>
<comment type="catalytic activity">
    <reaction evidence="5 6 8">
        <text>RNA(n) + a ribonucleoside 5'-triphosphate = RNA(n+1) + diphosphate</text>
        <dbReference type="Rhea" id="RHEA:21248"/>
        <dbReference type="Rhea" id="RHEA-COMP:14527"/>
        <dbReference type="Rhea" id="RHEA-COMP:17342"/>
        <dbReference type="ChEBI" id="CHEBI:33019"/>
        <dbReference type="ChEBI" id="CHEBI:61557"/>
        <dbReference type="ChEBI" id="CHEBI:140395"/>
        <dbReference type="EC" id="2.7.7.6"/>
    </reaction>
</comment>
<dbReference type="Gene3D" id="2.40.50.100">
    <property type="match status" value="1"/>
</dbReference>
<feature type="domain" description="RNA polymerase Rpb2" evidence="11">
    <location>
        <begin position="141"/>
        <end position="289"/>
    </location>
</feature>
<dbReference type="InterPro" id="IPR010243">
    <property type="entry name" value="RNA_pol_bsu_bac"/>
</dbReference>
<dbReference type="GO" id="GO:0003677">
    <property type="term" value="F:DNA binding"/>
    <property type="evidence" value="ECO:0007669"/>
    <property type="project" value="UniProtKB-UniRule"/>
</dbReference>
<keyword evidence="16" id="KW-1185">Reference proteome</keyword>
<name>R4S0S7_PHYAS</name>
<evidence type="ECO:0000259" key="9">
    <source>
        <dbReference type="Pfam" id="PF00562"/>
    </source>
</evidence>
<dbReference type="InterPro" id="IPR007121">
    <property type="entry name" value="RNA_pol_bsu_CS"/>
</dbReference>
<dbReference type="Pfam" id="PF00562">
    <property type="entry name" value="RNA_pol_Rpb2_6"/>
    <property type="match status" value="1"/>
</dbReference>
<feature type="domain" description="RNA polymerase beta subunit protrusion" evidence="12">
    <location>
        <begin position="28"/>
        <end position="515"/>
    </location>
</feature>
<comment type="similarity">
    <text evidence="6 7">Belongs to the RNA polymerase beta chain family.</text>
</comment>
<evidence type="ECO:0000256" key="3">
    <source>
        <dbReference type="ARBA" id="ARBA00022695"/>
    </source>
</evidence>
<evidence type="ECO:0000313" key="15">
    <source>
        <dbReference type="EMBL" id="AGL90394.1"/>
    </source>
</evidence>
<accession>R4S0S7</accession>
<dbReference type="InterPro" id="IPR042107">
    <property type="entry name" value="DNA-dir_RNA_pol_bsu_ext_1_sf"/>
</dbReference>
<keyword evidence="3 6" id="KW-0548">Nucleotidyltransferase</keyword>
<dbReference type="NCBIfam" id="NF001616">
    <property type="entry name" value="PRK00405.1"/>
    <property type="match status" value="1"/>
</dbReference>
<evidence type="ECO:0000259" key="11">
    <source>
        <dbReference type="Pfam" id="PF04561"/>
    </source>
</evidence>
<sequence>MAYRNVKYGKKVERRNYSKIIYDVDLPNLIEIQNKSFNWFLKDGIEELLQDFCPIESYNGDLKIYFGECYSTGPKYSVEESKTKDASYVIQLFVKATLENTLTGETKKSSVLLTELPLITDTGTFIINGKERVAVSQIVRSSSVYYSSTFDVKLNKNLYSGQVIPARGAWIEYEEGSKEILYVKLDRSKKIPLSNFIYALGFNNREIIEKVFGKSPLLNSSFVKEEDMDTGNALIELYSKIRQGEKVPVDTARDFIRKRLFDQKKYDLTTVGRYKFNKKLDVLARAEKTYLVHDFVNLETKEIILPKHTFLTKDKIEILRKNRHFLLQELFDAQHNLENETDEEILTYKKDPQSRELYIKTNILNFRTGEIIFPKDTLVTDEVIKRLRESIQLLDGKVIEFFLRSKDVYQKDLERTGVFNEILEVYLSKDEHDNLQHKVQIVGNNQKETKKHITLSDIIASISYYLNLYEGIGNVDDIDHLGNRRLRLIGELLKNQFRIGLTRAEKHIKDMISVSKFSEVGPGELVNFGFLNGVIKTFFANSRLSQFMDQINPLAELTQKRRVSALGVGGINRDRAGVEVRDVHNSHYGRLCPIETPEGPSIGLIASLAIYAKVDDYGFIQTPFFKVFVQNGASYVSNQIEYLTADQEKEEIIASSGYELNSDATFQKDKVIARKNGEIGIYPKEQVTYADISPKQIVSIATASIPFLEHNDSSRALMGSNMQRQAVPLLVTESPIVGTGIEYRAAKDSGSLIIASQPGIVTYVDAKKIVTSDQEGNKKEYQLTTFEKSNQDTLILQKPIVSLGDNIQKGDILVDGPSTNQGELALGRNVLVAFMTWEGYNYEDAIIISEELVKNDVYTSVHINKYSVQTRELKKGSGKEEITREVPNVGADAIKNLDERGIIIPGSEVKEGDILVGKITPQGNVDPTPQEKLIQIVIGEKAREYKDSSLRVPYGEGGIVQSVQYFSRKNGDILPPGVNENIRVFIAKKRKISEGDKMAGRHGNKGVISRILPKEDLPFMEDGTTIDVMLNPLGVPSRMNIGQILEIHLGMSAKNLNIKVATPVFDGVNDQDLKEISQEANLELDGKKVLYDGRTGEPYENRISVGVMYMIKLSHMVDDKLHARNVGPYTLVTQQPMRGKIREGGQRYGEMENWAVHAHGAAYTLQEFLTIKSDDIIGRNQTYSAIVQGKQLPKPNIPESFRVLIKELQALGLYVELIKTDTKENEVNKSLIDYKKEGYN</sequence>
<dbReference type="InterPro" id="IPR007641">
    <property type="entry name" value="RNA_pol_Rpb2_7"/>
</dbReference>
<dbReference type="GO" id="GO:0006351">
    <property type="term" value="P:DNA-templated transcription"/>
    <property type="evidence" value="ECO:0007669"/>
    <property type="project" value="UniProtKB-UniRule"/>
</dbReference>
<feature type="domain" description="RNA polymerase Rpb2" evidence="13">
    <location>
        <begin position="546"/>
        <end position="614"/>
    </location>
</feature>
<dbReference type="Gene3D" id="2.40.270.10">
    <property type="entry name" value="DNA-directed RNA polymerase, subunit 2, domain 6"/>
    <property type="match status" value="2"/>
</dbReference>
<dbReference type="Proteomes" id="UP000013941">
    <property type="component" value="Chromosome"/>
</dbReference>
<dbReference type="SUPFAM" id="SSF64484">
    <property type="entry name" value="beta and beta-prime subunits of DNA dependent RNA-polymerase"/>
    <property type="match status" value="1"/>
</dbReference>
<dbReference type="Gene3D" id="2.40.50.150">
    <property type="match status" value="1"/>
</dbReference>
<dbReference type="Pfam" id="PF10385">
    <property type="entry name" value="RNA_pol_Rpb2_45"/>
    <property type="match status" value="1"/>
</dbReference>